<evidence type="ECO:0000256" key="4">
    <source>
        <dbReference type="RuleBase" id="RU362057"/>
    </source>
</evidence>
<evidence type="ECO:0000259" key="5">
    <source>
        <dbReference type="Pfam" id="PF26168"/>
    </source>
</evidence>
<dbReference type="PROSITE" id="PS00375">
    <property type="entry name" value="UDPGT"/>
    <property type="match status" value="1"/>
</dbReference>
<gene>
    <name evidence="7" type="primary">LOC104605345</name>
</gene>
<dbReference type="FunFam" id="3.40.50.2000:FF:000107">
    <property type="entry name" value="Glycosyltransferase"/>
    <property type="match status" value="1"/>
</dbReference>
<dbReference type="CDD" id="cd03784">
    <property type="entry name" value="GT1_Gtf-like"/>
    <property type="match status" value="1"/>
</dbReference>
<dbReference type="InterPro" id="IPR002213">
    <property type="entry name" value="UDP_glucos_trans"/>
</dbReference>
<dbReference type="InterPro" id="IPR058980">
    <property type="entry name" value="Glyco_transf_N"/>
</dbReference>
<sequence>MASLSQPHVVIFPFMAQGHTLPLLDLSKALSRRGIKVTIITTPSNALSILLHVKDHPNIHVMEIPFPPVEGLPKGCENTVDLPSMDLYTTFLMATVQLQQPFEQILREMSEVGSLPICVISDFFLGWTATACRPFGVPRLVFHGMGVLPMLICKTLYTNKTYLRSVASDSSSEALVLNLTGQNLPPLKLSQADLPDFTLGINNCNSFFRFLAEIEQQEWDSWGIIVNSFVELECEYVPSFESFYKDGTGAWCVGPLLLYDEVRNVNKTHIGDPADIYIKWLDEQTESESVIYVSFGTQANVSDAQLDEVAFGLEMSGHSFILVIRSNTWSAPDEVEDRVRGRGLILRDWVDQRRILAHRATGGFLSHCGWNSVLEGLTMGQPILAWPMIAEQSLNAKFVVEGLEAGILVPRESTSGEKTVAVRREVLTDGVKELMGGEKGRKARERAKELGRMAREAVKEGGSSHKNLSQLIESLSQLKMKQQTCVKIV</sequence>
<dbReference type="GeneID" id="104605345"/>
<keyword evidence="2 3" id="KW-0808">Transferase</keyword>
<dbReference type="SUPFAM" id="SSF53756">
    <property type="entry name" value="UDP-Glycosyltransferase/glycogen phosphorylase"/>
    <property type="match status" value="1"/>
</dbReference>
<dbReference type="Gene3D" id="3.40.50.2000">
    <property type="entry name" value="Glycogen Phosphorylase B"/>
    <property type="match status" value="2"/>
</dbReference>
<dbReference type="EC" id="2.4.1.-" evidence="4"/>
<feature type="domain" description="Glycosyltransferase N-terminal" evidence="5">
    <location>
        <begin position="9"/>
        <end position="130"/>
    </location>
</feature>
<evidence type="ECO:0000313" key="6">
    <source>
        <dbReference type="Proteomes" id="UP000189703"/>
    </source>
</evidence>
<dbReference type="PANTHER" id="PTHR48047:SF218">
    <property type="entry name" value="GLYCOSYLTRANSFERASE"/>
    <property type="match status" value="1"/>
</dbReference>
<dbReference type="AlphaFoldDB" id="A0A1U8AKW8"/>
<dbReference type="Proteomes" id="UP000189703">
    <property type="component" value="Unplaced"/>
</dbReference>
<proteinExistence type="inferred from homology"/>
<dbReference type="Pfam" id="PF00201">
    <property type="entry name" value="UDPGT"/>
    <property type="match status" value="1"/>
</dbReference>
<name>A0A1U8AKW8_NELNU</name>
<dbReference type="KEGG" id="nnu:104605345"/>
<dbReference type="Pfam" id="PF26168">
    <property type="entry name" value="Glyco_transf_N"/>
    <property type="match status" value="1"/>
</dbReference>
<dbReference type="GO" id="GO:0035251">
    <property type="term" value="F:UDP-glucosyltransferase activity"/>
    <property type="evidence" value="ECO:0000318"/>
    <property type="project" value="GO_Central"/>
</dbReference>
<keyword evidence="6" id="KW-1185">Reference proteome</keyword>
<dbReference type="OrthoDB" id="5835829at2759"/>
<comment type="similarity">
    <text evidence="1 3">Belongs to the UDP-glycosyltransferase family.</text>
</comment>
<evidence type="ECO:0000256" key="3">
    <source>
        <dbReference type="RuleBase" id="RU003718"/>
    </source>
</evidence>
<organism evidence="6 7">
    <name type="scientific">Nelumbo nucifera</name>
    <name type="common">Sacred lotus</name>
    <dbReference type="NCBI Taxonomy" id="4432"/>
    <lineage>
        <taxon>Eukaryota</taxon>
        <taxon>Viridiplantae</taxon>
        <taxon>Streptophyta</taxon>
        <taxon>Embryophyta</taxon>
        <taxon>Tracheophyta</taxon>
        <taxon>Spermatophyta</taxon>
        <taxon>Magnoliopsida</taxon>
        <taxon>Proteales</taxon>
        <taxon>Nelumbonaceae</taxon>
        <taxon>Nelumbo</taxon>
    </lineage>
</organism>
<evidence type="ECO:0000313" key="7">
    <source>
        <dbReference type="RefSeq" id="XP_010268376.1"/>
    </source>
</evidence>
<reference evidence="7" key="1">
    <citation type="submission" date="2025-08" db="UniProtKB">
        <authorList>
            <consortium name="RefSeq"/>
        </authorList>
    </citation>
    <scope>IDENTIFICATION</scope>
</reference>
<accession>A0A1U8AKW8</accession>
<keyword evidence="3" id="KW-0328">Glycosyltransferase</keyword>
<dbReference type="PANTHER" id="PTHR48047">
    <property type="entry name" value="GLYCOSYLTRANSFERASE"/>
    <property type="match status" value="1"/>
</dbReference>
<evidence type="ECO:0000256" key="1">
    <source>
        <dbReference type="ARBA" id="ARBA00009995"/>
    </source>
</evidence>
<evidence type="ECO:0000256" key="2">
    <source>
        <dbReference type="ARBA" id="ARBA00022679"/>
    </source>
</evidence>
<protein>
    <recommendedName>
        <fullName evidence="4">Glycosyltransferase</fullName>
        <ecNumber evidence="4">2.4.1.-</ecNumber>
    </recommendedName>
</protein>
<dbReference type="eggNOG" id="KOG1192">
    <property type="taxonomic scope" value="Eukaryota"/>
</dbReference>
<dbReference type="OMA" id="FEPGAMI"/>
<dbReference type="RefSeq" id="XP_010268376.1">
    <property type="nucleotide sequence ID" value="XM_010270074.2"/>
</dbReference>
<dbReference type="InterPro" id="IPR035595">
    <property type="entry name" value="UDP_glycos_trans_CS"/>
</dbReference>